<evidence type="ECO:0000313" key="7">
    <source>
        <dbReference type="Proteomes" id="UP000276128"/>
    </source>
</evidence>
<organism evidence="6 7">
    <name type="scientific">Paenibacillus whitsoniae</name>
    <dbReference type="NCBI Taxonomy" id="2496558"/>
    <lineage>
        <taxon>Bacteria</taxon>
        <taxon>Bacillati</taxon>
        <taxon>Bacillota</taxon>
        <taxon>Bacilli</taxon>
        <taxon>Bacillales</taxon>
        <taxon>Paenibacillaceae</taxon>
        <taxon>Paenibacillus</taxon>
    </lineage>
</organism>
<dbReference type="InterPro" id="IPR040570">
    <property type="entry name" value="LAL_C2"/>
</dbReference>
<dbReference type="Pfam" id="PF13535">
    <property type="entry name" value="ATP-grasp_4"/>
    <property type="match status" value="1"/>
</dbReference>
<dbReference type="SUPFAM" id="SSF56059">
    <property type="entry name" value="Glutathione synthetase ATP-binding domain-like"/>
    <property type="match status" value="1"/>
</dbReference>
<evidence type="ECO:0000256" key="3">
    <source>
        <dbReference type="ARBA" id="ARBA00022840"/>
    </source>
</evidence>
<feature type="domain" description="ATP-grasp" evidence="5">
    <location>
        <begin position="118"/>
        <end position="317"/>
    </location>
</feature>
<proteinExistence type="predicted"/>
<dbReference type="GO" id="GO:0046872">
    <property type="term" value="F:metal ion binding"/>
    <property type="evidence" value="ECO:0007669"/>
    <property type="project" value="InterPro"/>
</dbReference>
<dbReference type="Pfam" id="PF18603">
    <property type="entry name" value="LAL_C2"/>
    <property type="match status" value="1"/>
</dbReference>
<evidence type="ECO:0000256" key="4">
    <source>
        <dbReference type="PROSITE-ProRule" id="PRU00409"/>
    </source>
</evidence>
<evidence type="ECO:0000313" key="6">
    <source>
        <dbReference type="EMBL" id="RTE11017.1"/>
    </source>
</evidence>
<keyword evidence="2 4" id="KW-0547">Nucleotide-binding</keyword>
<sequence length="417" mass="46446">MAHILMIESWVGASGNLLPPLLKSMGHTYTFVTRKPGHYDSGFGTEKHPVLRYADAVLVTETNDCEGLIEFLRPYHFDGVITVCDYYIEIVREVAKAFHLPSPFPDEVKTVRQKHLMRQALDRADLANPNYRLAHSWEEVEQAANEIGYPLVVKPVDLASSAFVSLIQSAKELQKAYDALEAFPLNFRDQERESTYLLEAYMSGEEVSVESVSYNGETTIIGITDKSITGTPYFIENGHMFPAKLEEGMYEDVTTFVRNALQAVGFDHGIAHTEVKLTVDGPRIVEINPRTAGNYIVELIERVTGIDLLQAFVELSLGIKPALARKDSGIMSAAALFLVPPQCGTITHVQGIESLASDEHIARYKMEDFIGKSVETPIDNACYLGHVITQDTEGHNARHYGEEALKRIILGFDPIKE</sequence>
<accession>A0A430JIW3</accession>
<dbReference type="AlphaFoldDB" id="A0A430JIW3"/>
<dbReference type="EMBL" id="RXHU01000014">
    <property type="protein sequence ID" value="RTE11017.1"/>
    <property type="molecule type" value="Genomic_DNA"/>
</dbReference>
<dbReference type="GO" id="GO:0005524">
    <property type="term" value="F:ATP binding"/>
    <property type="evidence" value="ECO:0007669"/>
    <property type="project" value="UniProtKB-UniRule"/>
</dbReference>
<keyword evidence="1" id="KW-0436">Ligase</keyword>
<dbReference type="Proteomes" id="UP000276128">
    <property type="component" value="Unassembled WGS sequence"/>
</dbReference>
<dbReference type="InterPro" id="IPR011761">
    <property type="entry name" value="ATP-grasp"/>
</dbReference>
<reference evidence="6 7" key="1">
    <citation type="submission" date="2018-12" db="EMBL/GenBank/DDBJ databases">
        <title>Bacillus ochoae sp. nov., Paenibacillus whitsoniae sp. nov., Paenibacillus spiritus sp. nov. Isolated from the Mars Exploration Rover during spacecraft assembly.</title>
        <authorList>
            <person name="Seuylemezian A."/>
            <person name="Vaishampayan P."/>
        </authorList>
    </citation>
    <scope>NUCLEOTIDE SEQUENCE [LARGE SCALE GENOMIC DNA]</scope>
    <source>
        <strain evidence="6 7">MER 54</strain>
    </source>
</reference>
<keyword evidence="7" id="KW-1185">Reference proteome</keyword>
<gene>
    <name evidence="6" type="ORF">EJQ19_04610</name>
</gene>
<evidence type="ECO:0000256" key="2">
    <source>
        <dbReference type="ARBA" id="ARBA00022741"/>
    </source>
</evidence>
<dbReference type="InterPro" id="IPR052032">
    <property type="entry name" value="ATP-dep_AA_Ligase"/>
</dbReference>
<dbReference type="PANTHER" id="PTHR43585">
    <property type="entry name" value="FUMIPYRROLE BIOSYNTHESIS PROTEIN C"/>
    <property type="match status" value="1"/>
</dbReference>
<dbReference type="RefSeq" id="WP_126140017.1">
    <property type="nucleotide sequence ID" value="NZ_RXHU01000014.1"/>
</dbReference>
<comment type="caution">
    <text evidence="6">The sequence shown here is derived from an EMBL/GenBank/DDBJ whole genome shotgun (WGS) entry which is preliminary data.</text>
</comment>
<dbReference type="PANTHER" id="PTHR43585:SF2">
    <property type="entry name" value="ATP-GRASP ENZYME FSQD"/>
    <property type="match status" value="1"/>
</dbReference>
<name>A0A430JIW3_9BACL</name>
<evidence type="ECO:0000259" key="5">
    <source>
        <dbReference type="PROSITE" id="PS50975"/>
    </source>
</evidence>
<dbReference type="OrthoDB" id="9803907at2"/>
<dbReference type="Gene3D" id="3.30.470.20">
    <property type="entry name" value="ATP-grasp fold, B domain"/>
    <property type="match status" value="1"/>
</dbReference>
<dbReference type="PROSITE" id="PS50975">
    <property type="entry name" value="ATP_GRASP"/>
    <property type="match status" value="1"/>
</dbReference>
<protein>
    <submittedName>
        <fullName evidence="6">ATP-grasp domain-containing protein</fullName>
    </submittedName>
</protein>
<evidence type="ECO:0000256" key="1">
    <source>
        <dbReference type="ARBA" id="ARBA00022598"/>
    </source>
</evidence>
<keyword evidence="3 4" id="KW-0067">ATP-binding</keyword>
<dbReference type="GO" id="GO:0016874">
    <property type="term" value="F:ligase activity"/>
    <property type="evidence" value="ECO:0007669"/>
    <property type="project" value="UniProtKB-KW"/>
</dbReference>